<feature type="region of interest" description="Disordered" evidence="1">
    <location>
        <begin position="935"/>
        <end position="977"/>
    </location>
</feature>
<feature type="region of interest" description="Disordered" evidence="1">
    <location>
        <begin position="156"/>
        <end position="176"/>
    </location>
</feature>
<feature type="compositionally biased region" description="Polar residues" evidence="1">
    <location>
        <begin position="156"/>
        <end position="166"/>
    </location>
</feature>
<sequence length="1693" mass="181532">MSDGREHVLRVWRLAEELAVQSSKPLHAFLLLHNILTQPPPQLRSSGVSIKSAIASSPTAAASAPLHVPSLDAAWKCEELATRLRAAEYLLFPDATHPVRNSPTEEASSSCVALPSFTTAAPPAHTLSRAAALESLELAEQVLAPVFAASSHTGASVGNSDINNHHTSAHRDGRGLHVAGTRTAPLDTVLSEVAQTVTTTTSSSSSNSACARSPSAAVQSDLSPAFFKSDVHSGGDAVNTRVTSMYFFNESTVAALAWPLTCFSLKWPFSTSSPVDAPPSLSFKAANQTIMIAVSLVVRAHVLQAVVCHRRVQYNRALQCLAEARKWVQQQFTASAQTRSLRLLWTDLQERWCSNASDSASVTAMPSPAPALSSQHLPHFDSVMKRLMELERRACEAMISVEECKVYFMILQMCGSLPPPPLLLHLPQSSSESSAATMAGVHQPSVHAPDLRLHYKRYQESVQKLHQVSRVYMSVLKWTEEEEEAGDTEEEVQKQRMRRTRREGSSGKGEGDDEVEEGEGISRWREHVRRVQCQLSPFCLCALQHIGPSTPSSQVLKHSTEVPDQHGHAVRLKTERSTNGDPLPQQQKQQQRCTRADSWRHTSYVVNYDKRLAAEVLGLYHCVSFFYVLYQHASTTTPATNDSVGQHLRGIEKAEAEFFAGYSGVTAAAPPAAPSPLSPDVWRDAVQRALTHVRIYAFVFGGLPFRSSGDDAAGRWRSDSARAESSAFSSPAAVHEAALLLCLAEMALTDNFPFAVRFCSALNGARSSAASSAAKKEEDEGEVGGDGVRNELPQAQWGCPSAAAALGAVTAAPHKLDGPLLRSPPSWHWVLPGVRVTLQLYLELTTVLMQAAATMQASVPPPSPVIPAARAAAAAGAIPPVPILQVGLQRAEQLHARLLFNVDREMLQLTGNAWNLAAAPLSSAHTAAVNAMAQVGVSAPQQQRQRQAQSSVPHDEGDGPSSASMTPLSPCTPVDHLQSSSPAQLRWLVQIKAAALLTMARHHLTQLSIVRAVHYLREMKQFMQVFHRQAKLLLLPEMHVLLATVATCMSLRRLPDHRVLPQGQQKQLGCCRGLKRSRGGEALLSEGEDGDDHHGAGIDHDNDEGAPGSQPSDAGDSVFVGEALYAFAQGWPLAGSASLSSSAPALQTRLTGVVEGDGSPPPSAFLISPREEATVAQDVGLPYLHLLAAERAACTSLYTPPSFMLLLYLMKAWLVYQLVAAGEELTWAEPMEVAADTQRTHERQQQHSPKVPASPPSPACSPLPLPTASYATTTLNTTVEDQQRRIARLDSLTSTSTSAPTTPALRSRHATLPAEMQRIQLDPSALPSPVVSFAKPAGSAAAAAPAKVPEKFTAMQPSSPAASLHAPRAAPTASAAPARFSPPAHPLPPPSLPSLYRSPYRRPCAQAYPTAQATPVPLTVRHRAGDVLQRMMAVLRHHYEVYSMHASSSLREALSCSTSAPTTVPVTAWTPQNVTLFRLLRGAVLLTEDRDEPASARELKEATHYAKQHLGVLHPYVADGLALLTSAYTSLDVDAVSYAGISLSGGAGARPSASPSCPQDGAARTRRVAVQLAMRCSCTALASLAVSDNTPVPFSPTKLPATSSSGGLEGSAAAATVNAGDSSSCSSSSSHNNIGGASDLPYQQQQTVMFSRLHEWWNTQVLEELCGNRSVHRSTHAVKQLRALFGWLTANNA</sequence>
<feature type="compositionally biased region" description="Pro residues" evidence="1">
    <location>
        <begin position="1252"/>
        <end position="1265"/>
    </location>
</feature>
<gene>
    <name evidence="2" type="ORF">ABL78_1736</name>
</gene>
<feature type="compositionally biased region" description="Pro residues" evidence="1">
    <location>
        <begin position="1383"/>
        <end position="1392"/>
    </location>
</feature>
<feature type="compositionally biased region" description="Low complexity" evidence="1">
    <location>
        <begin position="1365"/>
        <end position="1382"/>
    </location>
</feature>
<accession>A0A0N1I8H9</accession>
<dbReference type="VEuPathDB" id="TriTrypDB:Lsey_0030_0250"/>
<feature type="region of interest" description="Disordered" evidence="1">
    <location>
        <begin position="769"/>
        <end position="789"/>
    </location>
</feature>
<feature type="region of interest" description="Disordered" evidence="1">
    <location>
        <begin position="551"/>
        <end position="595"/>
    </location>
</feature>
<evidence type="ECO:0000313" key="3">
    <source>
        <dbReference type="Proteomes" id="UP000038009"/>
    </source>
</evidence>
<feature type="compositionally biased region" description="Basic and acidic residues" evidence="1">
    <location>
        <begin position="558"/>
        <end position="578"/>
    </location>
</feature>
<dbReference type="PANTHER" id="PTHR24216:SF65">
    <property type="entry name" value="PAXILLIN-LIKE PROTEIN 1"/>
    <property type="match status" value="1"/>
</dbReference>
<dbReference type="OMA" id="MARHHLT"/>
<protein>
    <submittedName>
        <fullName evidence="2">Uncharacterized protein</fullName>
    </submittedName>
</protein>
<dbReference type="EMBL" id="LJSK01000030">
    <property type="protein sequence ID" value="KPI89173.1"/>
    <property type="molecule type" value="Genomic_DNA"/>
</dbReference>
<feature type="region of interest" description="Disordered" evidence="1">
    <location>
        <begin position="1234"/>
        <end position="1267"/>
    </location>
</feature>
<feature type="compositionally biased region" description="Low complexity" evidence="1">
    <location>
        <begin position="937"/>
        <end position="952"/>
    </location>
</feature>
<dbReference type="PANTHER" id="PTHR24216">
    <property type="entry name" value="PAXILLIN-RELATED"/>
    <property type="match status" value="1"/>
</dbReference>
<evidence type="ECO:0000313" key="2">
    <source>
        <dbReference type="EMBL" id="KPI89173.1"/>
    </source>
</evidence>
<name>A0A0N1I8H9_LEPSE</name>
<keyword evidence="3" id="KW-1185">Reference proteome</keyword>
<feature type="compositionally biased region" description="Basic and acidic residues" evidence="1">
    <location>
        <begin position="1091"/>
        <end position="1100"/>
    </location>
</feature>
<dbReference type="OrthoDB" id="273780at2759"/>
<feature type="region of interest" description="Disordered" evidence="1">
    <location>
        <begin position="1353"/>
        <end position="1395"/>
    </location>
</feature>
<proteinExistence type="predicted"/>
<organism evidence="2 3">
    <name type="scientific">Leptomonas seymouri</name>
    <dbReference type="NCBI Taxonomy" id="5684"/>
    <lineage>
        <taxon>Eukaryota</taxon>
        <taxon>Discoba</taxon>
        <taxon>Euglenozoa</taxon>
        <taxon>Kinetoplastea</taxon>
        <taxon>Metakinetoplastina</taxon>
        <taxon>Trypanosomatida</taxon>
        <taxon>Trypanosomatidae</taxon>
        <taxon>Leishmaniinae</taxon>
        <taxon>Leptomonas</taxon>
    </lineage>
</organism>
<comment type="caution">
    <text evidence="2">The sequence shown here is derived from an EMBL/GenBank/DDBJ whole genome shotgun (WGS) entry which is preliminary data.</text>
</comment>
<evidence type="ECO:0000256" key="1">
    <source>
        <dbReference type="SAM" id="MobiDB-lite"/>
    </source>
</evidence>
<feature type="region of interest" description="Disordered" evidence="1">
    <location>
        <begin position="482"/>
        <end position="519"/>
    </location>
</feature>
<dbReference type="Proteomes" id="UP000038009">
    <property type="component" value="Unassembled WGS sequence"/>
</dbReference>
<reference evidence="2 3" key="1">
    <citation type="journal article" date="2015" name="PLoS Pathog.">
        <title>Leptomonas seymouri: Adaptations to the Dixenous Life Cycle Analyzed by Genome Sequencing, Transcriptome Profiling and Co-infection with Leishmania donovani.</title>
        <authorList>
            <person name="Kraeva N."/>
            <person name="Butenko A."/>
            <person name="Hlavacova J."/>
            <person name="Kostygov A."/>
            <person name="Myskova J."/>
            <person name="Grybchuk D."/>
            <person name="Lestinova T."/>
            <person name="Votypka J."/>
            <person name="Volf P."/>
            <person name="Opperdoes F."/>
            <person name="Flegontov P."/>
            <person name="Lukes J."/>
            <person name="Yurchenko V."/>
        </authorList>
    </citation>
    <scope>NUCLEOTIDE SEQUENCE [LARGE SCALE GENOMIC DNA]</scope>
    <source>
        <strain evidence="2 3">ATCC 30220</strain>
    </source>
</reference>
<feature type="region of interest" description="Disordered" evidence="1">
    <location>
        <begin position="1082"/>
        <end position="1113"/>
    </location>
</feature>